<dbReference type="GO" id="GO:0022904">
    <property type="term" value="P:respiratory electron transport chain"/>
    <property type="evidence" value="ECO:0007669"/>
    <property type="project" value="TreeGrafter"/>
</dbReference>
<dbReference type="PANTHER" id="PTHR21024">
    <property type="entry name" value="GROWTH HORMONE-INDUCIBLE SOLUBLE PROTEIN-RELATED"/>
    <property type="match status" value="1"/>
</dbReference>
<feature type="compositionally biased region" description="Basic residues" evidence="1">
    <location>
        <begin position="657"/>
        <end position="674"/>
    </location>
</feature>
<feature type="region of interest" description="Disordered" evidence="1">
    <location>
        <begin position="485"/>
        <end position="534"/>
    </location>
</feature>
<feature type="compositionally biased region" description="Basic and acidic residues" evidence="1">
    <location>
        <begin position="101"/>
        <end position="114"/>
    </location>
</feature>
<feature type="compositionally biased region" description="Basic residues" evidence="1">
    <location>
        <begin position="717"/>
        <end position="729"/>
    </location>
</feature>
<feature type="region of interest" description="Disordered" evidence="1">
    <location>
        <begin position="17"/>
        <end position="66"/>
    </location>
</feature>
<dbReference type="InterPro" id="IPR052000">
    <property type="entry name" value="ETFRF1"/>
</dbReference>
<dbReference type="EMBL" id="CAQQ02189773">
    <property type="status" value="NOT_ANNOTATED_CDS"/>
    <property type="molecule type" value="Genomic_DNA"/>
</dbReference>
<feature type="compositionally biased region" description="Basic residues" evidence="1">
    <location>
        <begin position="276"/>
        <end position="300"/>
    </location>
</feature>
<feature type="compositionally biased region" description="Acidic residues" evidence="1">
    <location>
        <begin position="373"/>
        <end position="387"/>
    </location>
</feature>
<dbReference type="PANTHER" id="PTHR21024:SF0">
    <property type="entry name" value="ELECTRON TRANSFER FLAVOPROTEIN REGULATORY FACTOR 1"/>
    <property type="match status" value="1"/>
</dbReference>
<sequence>MNEKVLNEFKDKFNPFVDDEVSETESLEPGELKSPEPPEKFKPSPKISPKREIKIGTTPIAGSSTHKYETMFHGPALIYKIAPDLPPAINAADLAELESVRKKAELESKNKEKASSSSKKAEKRPRSRSKERKNRRRSGSIIKGSGGFIRKGSFKLVPLDSVRGRGRNNRNARGGLSRHPSSRFRPATAQDRERGREEKKRRRHEIKSKDIKELPHVKWTKAVPSISYSFNPKFQVSVPENKDVKKDDSKKEDSKKDESKKKKEKDVKEKQDKKEKKDKKVKKEKKTKSSKKKDLKKSKKEKVEGTKELKEKEDPKELQEQKSEMEEVPTPSTTPPQKVVDLVDYDDDDDDEDLEIIESFPLSKDEVSKEESPNTEEYVDNWEDEEEKTPLNPADGEDSFKDGFSTPIFVNPSPPADHKFDEQATTQVIAIDSTTPPVPKEEESSYRNQDLVVTETKITKPKSSKVLFGIDDIYSDVVNSFNQSQTSVNIPKPDSPSSSSTSSSSDSENEPDEVETPQKEEPENPYENFSEDDLVTIKKLDENLSKIQSMRVNYGDPLAADEFCEGLKKMEKYLTTQRNIIIKKYLSTPQFLVTLQEAEVKENHSPTVEEPKKEEIVIKEEKKSEVVEVKKERRTKSPEKKEKDRKSSKGKSDSPSRKRRSRSPKIVDKHKKEKDRHVSDERHKRRSKSRSVSPRRRSHHHRRSARSRSRSFSPSPRNKRRRSRSRSRGYSRSPLPFKPPSPPPIPTPPPRSSSSASPKPPTAPKSTVVSGAYYEATYNDINMASYNSLATQNLAESTDVNVCDFGLQSHLNQNPSVIKELPKATTPPPQKSEIAVQKGNVLEIVPKEPVPMDIVEELKPVEEKVEQPVKIEKLKAISFTEKRKEVEFRYINTAVLRLRKENEDPSHGILKKSRSSSDEETPRSNSKSKKKSVLFEDGIKPTEDSEEEDRRDIEQKIQRKLKRLKKKYDQLEKENMEQQIKKSASDDEWDKMTPPPPPSGSPPPHLEQPIYLRPDSPPVFTYFLYDSVMNALYTA</sequence>
<feature type="compositionally biased region" description="Basic and acidic residues" evidence="1">
    <location>
        <begin position="363"/>
        <end position="372"/>
    </location>
</feature>
<dbReference type="HOGENOM" id="CLU_293606_0_0_1"/>
<feature type="compositionally biased region" description="Pro residues" evidence="1">
    <location>
        <begin position="993"/>
        <end position="1006"/>
    </location>
</feature>
<accession>T1GE28</accession>
<feature type="region of interest" description="Disordered" evidence="1">
    <location>
        <begin position="600"/>
        <end position="767"/>
    </location>
</feature>
<feature type="compositionally biased region" description="Basic and acidic residues" evidence="1">
    <location>
        <begin position="933"/>
        <end position="953"/>
    </location>
</feature>
<feature type="compositionally biased region" description="Low complexity" evidence="1">
    <location>
        <begin position="495"/>
        <end position="506"/>
    </location>
</feature>
<feature type="compositionally biased region" description="Acidic residues" evidence="1">
    <location>
        <begin position="17"/>
        <end position="28"/>
    </location>
</feature>
<evidence type="ECO:0000313" key="2">
    <source>
        <dbReference type="EnsemblMetazoa" id="MESCA001586-PA"/>
    </source>
</evidence>
<feature type="compositionally biased region" description="Basic and acidic residues" evidence="1">
    <location>
        <begin position="240"/>
        <end position="275"/>
    </location>
</feature>
<dbReference type="GO" id="GO:0090324">
    <property type="term" value="P:negative regulation of oxidative phosphorylation"/>
    <property type="evidence" value="ECO:0007669"/>
    <property type="project" value="InterPro"/>
</dbReference>
<dbReference type="Proteomes" id="UP000015102">
    <property type="component" value="Unassembled WGS sequence"/>
</dbReference>
<reference evidence="2" key="2">
    <citation type="submission" date="2015-06" db="UniProtKB">
        <authorList>
            <consortium name="EnsemblMetazoa"/>
        </authorList>
    </citation>
    <scope>IDENTIFICATION</scope>
</reference>
<evidence type="ECO:0000256" key="1">
    <source>
        <dbReference type="SAM" id="MobiDB-lite"/>
    </source>
</evidence>
<feature type="compositionally biased region" description="Basic and acidic residues" evidence="1">
    <location>
        <begin position="968"/>
        <end position="985"/>
    </location>
</feature>
<feature type="compositionally biased region" description="Basic and acidic residues" evidence="1">
    <location>
        <begin position="301"/>
        <end position="325"/>
    </location>
</feature>
<feature type="compositionally biased region" description="Pro residues" evidence="1">
    <location>
        <begin position="736"/>
        <end position="751"/>
    </location>
</feature>
<feature type="compositionally biased region" description="Acidic residues" evidence="1">
    <location>
        <begin position="343"/>
        <end position="356"/>
    </location>
</feature>
<feature type="compositionally biased region" description="Basic residues" evidence="1">
    <location>
        <begin position="121"/>
        <end position="138"/>
    </location>
</feature>
<feature type="compositionally biased region" description="Basic and acidic residues" evidence="1">
    <location>
        <begin position="207"/>
        <end position="216"/>
    </location>
</feature>
<feature type="region of interest" description="Disordered" evidence="1">
    <location>
        <begin position="903"/>
        <end position="953"/>
    </location>
</feature>
<dbReference type="EnsemblMetazoa" id="MESCA001586-RA">
    <property type="protein sequence ID" value="MESCA001586-PA"/>
    <property type="gene ID" value="MESCA001586"/>
</dbReference>
<feature type="compositionally biased region" description="Basic and acidic residues" evidence="1">
    <location>
        <begin position="600"/>
        <end position="656"/>
    </location>
</feature>
<protein>
    <submittedName>
        <fullName evidence="2">Uncharacterized protein</fullName>
    </submittedName>
</protein>
<dbReference type="OMA" id="SCNNDKS"/>
<feature type="compositionally biased region" description="Basic residues" evidence="1">
    <location>
        <begin position="683"/>
        <end position="709"/>
    </location>
</feature>
<reference evidence="3" key="1">
    <citation type="submission" date="2013-02" db="EMBL/GenBank/DDBJ databases">
        <authorList>
            <person name="Hughes D."/>
        </authorList>
    </citation>
    <scope>NUCLEOTIDE SEQUENCE</scope>
    <source>
        <strain>Durham</strain>
        <strain evidence="3">NC isolate 2 -- Noor lab</strain>
    </source>
</reference>
<feature type="region of interest" description="Disordered" evidence="1">
    <location>
        <begin position="968"/>
        <end position="1013"/>
    </location>
</feature>
<organism evidence="2 3">
    <name type="scientific">Megaselia scalaris</name>
    <name type="common">Humpbacked fly</name>
    <name type="synonym">Phora scalaris</name>
    <dbReference type="NCBI Taxonomy" id="36166"/>
    <lineage>
        <taxon>Eukaryota</taxon>
        <taxon>Metazoa</taxon>
        <taxon>Ecdysozoa</taxon>
        <taxon>Arthropoda</taxon>
        <taxon>Hexapoda</taxon>
        <taxon>Insecta</taxon>
        <taxon>Pterygota</taxon>
        <taxon>Neoptera</taxon>
        <taxon>Endopterygota</taxon>
        <taxon>Diptera</taxon>
        <taxon>Brachycera</taxon>
        <taxon>Muscomorpha</taxon>
        <taxon>Platypezoidea</taxon>
        <taxon>Phoridae</taxon>
        <taxon>Megaseliini</taxon>
        <taxon>Megaselia</taxon>
    </lineage>
</organism>
<dbReference type="GO" id="GO:0005739">
    <property type="term" value="C:mitochondrion"/>
    <property type="evidence" value="ECO:0007669"/>
    <property type="project" value="TreeGrafter"/>
</dbReference>
<dbReference type="AlphaFoldDB" id="T1GE28"/>
<feature type="region of interest" description="Disordered" evidence="1">
    <location>
        <begin position="101"/>
        <end position="419"/>
    </location>
</feature>
<evidence type="ECO:0000313" key="3">
    <source>
        <dbReference type="Proteomes" id="UP000015102"/>
    </source>
</evidence>
<feature type="compositionally biased region" description="Basic and acidic residues" evidence="1">
    <location>
        <begin position="30"/>
        <end position="42"/>
    </location>
</feature>
<name>T1GE28_MEGSC</name>
<dbReference type="STRING" id="36166.T1GE28"/>
<proteinExistence type="predicted"/>
<keyword evidence="3" id="KW-1185">Reference proteome</keyword>